<feature type="compositionally biased region" description="Basic and acidic residues" evidence="1">
    <location>
        <begin position="193"/>
        <end position="207"/>
    </location>
</feature>
<feature type="compositionally biased region" description="Acidic residues" evidence="1">
    <location>
        <begin position="139"/>
        <end position="184"/>
    </location>
</feature>
<reference evidence="3" key="1">
    <citation type="journal article" date="2012" name="Science">
        <title>The Paleozoic origin of enzymatic lignin decomposition reconstructed from 31 fungal genomes.</title>
        <authorList>
            <person name="Floudas D."/>
            <person name="Binder M."/>
            <person name="Riley R."/>
            <person name="Barry K."/>
            <person name="Blanchette R.A."/>
            <person name="Henrissat B."/>
            <person name="Martinez A.T."/>
            <person name="Otillar R."/>
            <person name="Spatafora J.W."/>
            <person name="Yadav J.S."/>
            <person name="Aerts A."/>
            <person name="Benoit I."/>
            <person name="Boyd A."/>
            <person name="Carlson A."/>
            <person name="Copeland A."/>
            <person name="Coutinho P.M."/>
            <person name="de Vries R.P."/>
            <person name="Ferreira P."/>
            <person name="Findley K."/>
            <person name="Foster B."/>
            <person name="Gaskell J."/>
            <person name="Glotzer D."/>
            <person name="Gorecki P."/>
            <person name="Heitman J."/>
            <person name="Hesse C."/>
            <person name="Hori C."/>
            <person name="Igarashi K."/>
            <person name="Jurgens J.A."/>
            <person name="Kallen N."/>
            <person name="Kersten P."/>
            <person name="Kohler A."/>
            <person name="Kuees U."/>
            <person name="Kumar T.K.A."/>
            <person name="Kuo A."/>
            <person name="LaButti K."/>
            <person name="Larrondo L.F."/>
            <person name="Lindquist E."/>
            <person name="Ling A."/>
            <person name="Lombard V."/>
            <person name="Lucas S."/>
            <person name="Lundell T."/>
            <person name="Martin R."/>
            <person name="McLaughlin D.J."/>
            <person name="Morgenstern I."/>
            <person name="Morin E."/>
            <person name="Murat C."/>
            <person name="Nagy L.G."/>
            <person name="Nolan M."/>
            <person name="Ohm R.A."/>
            <person name="Patyshakuliyeva A."/>
            <person name="Rokas A."/>
            <person name="Ruiz-Duenas F.J."/>
            <person name="Sabat G."/>
            <person name="Salamov A."/>
            <person name="Samejima M."/>
            <person name="Schmutz J."/>
            <person name="Slot J.C."/>
            <person name="St John F."/>
            <person name="Stenlid J."/>
            <person name="Sun H."/>
            <person name="Sun S."/>
            <person name="Syed K."/>
            <person name="Tsang A."/>
            <person name="Wiebenga A."/>
            <person name="Young D."/>
            <person name="Pisabarro A."/>
            <person name="Eastwood D.C."/>
            <person name="Martin F."/>
            <person name="Cullen D."/>
            <person name="Grigoriev I.V."/>
            <person name="Hibbett D.S."/>
        </authorList>
    </citation>
    <scope>NUCLEOTIDE SEQUENCE [LARGE SCALE GENOMIC DNA]</scope>
    <source>
        <strain evidence="3">RWD-64-598 SS2</strain>
    </source>
</reference>
<feature type="region of interest" description="Disordered" evidence="1">
    <location>
        <begin position="81"/>
        <end position="210"/>
    </location>
</feature>
<dbReference type="KEGG" id="cput:CONPUDRAFT_75336"/>
<dbReference type="AlphaFoldDB" id="A0A5M3MJF7"/>
<gene>
    <name evidence="2" type="ORF">CONPUDRAFT_75336</name>
</gene>
<evidence type="ECO:0000256" key="1">
    <source>
        <dbReference type="SAM" id="MobiDB-lite"/>
    </source>
</evidence>
<dbReference type="RefSeq" id="XP_007771189.1">
    <property type="nucleotide sequence ID" value="XM_007772999.1"/>
</dbReference>
<comment type="caution">
    <text evidence="2">The sequence shown here is derived from an EMBL/GenBank/DDBJ whole genome shotgun (WGS) entry which is preliminary data.</text>
</comment>
<keyword evidence="3" id="KW-1185">Reference proteome</keyword>
<sequence length="362" mass="40140">MYSSQPTVRKQNRLVKCSCRAFGCCRGPDGHTLQKHRTAKEHGECNEVEDAAKHQQVQEDGLAPARSEMLPVDHALEENEGDAYSEHGDEGAPLPSDTLYNWIPSDSAHASDDDSSMFSQTPLAADPGTDDERQVDIGGEGEDKDEGDEGNEEEEGEEGEGGNEDKEGNEDEEGEEDDKDEDELGNQNTGEDLDCKGSDPEDDHNGLEDADDSFEALGQALYTAMGEEFNFSNTEDLEVHHNRVPSIFDDHPIIRGIYIEAFISVAFHGSTHEAVNLSLKAHHRHLDGLRRQHPKLIFPGLDDWAFTFPTVLKCLGLSTTNFIMYLTVCDHCWTVRLPSTLNDLPYPHCPAEDCPGLIFQEK</sequence>
<dbReference type="Proteomes" id="UP000053558">
    <property type="component" value="Unassembled WGS sequence"/>
</dbReference>
<organism evidence="2 3">
    <name type="scientific">Coniophora puteana (strain RWD-64-598)</name>
    <name type="common">Brown rot fungus</name>
    <dbReference type="NCBI Taxonomy" id="741705"/>
    <lineage>
        <taxon>Eukaryota</taxon>
        <taxon>Fungi</taxon>
        <taxon>Dikarya</taxon>
        <taxon>Basidiomycota</taxon>
        <taxon>Agaricomycotina</taxon>
        <taxon>Agaricomycetes</taxon>
        <taxon>Agaricomycetidae</taxon>
        <taxon>Boletales</taxon>
        <taxon>Coniophorineae</taxon>
        <taxon>Coniophoraceae</taxon>
        <taxon>Coniophora</taxon>
    </lineage>
</organism>
<accession>A0A5M3MJF7</accession>
<dbReference type="GeneID" id="19209322"/>
<name>A0A5M3MJF7_CONPW</name>
<evidence type="ECO:0000313" key="3">
    <source>
        <dbReference type="Proteomes" id="UP000053558"/>
    </source>
</evidence>
<dbReference type="OrthoDB" id="2654528at2759"/>
<proteinExistence type="predicted"/>
<dbReference type="EMBL" id="JH711582">
    <property type="protein sequence ID" value="EIW78731.1"/>
    <property type="molecule type" value="Genomic_DNA"/>
</dbReference>
<evidence type="ECO:0000313" key="2">
    <source>
        <dbReference type="EMBL" id="EIW78731.1"/>
    </source>
</evidence>
<protein>
    <submittedName>
        <fullName evidence="2">Uncharacterized protein</fullName>
    </submittedName>
</protein>